<protein>
    <recommendedName>
        <fullName evidence="1">HicB-like antitoxin of toxin-antitoxin system domain-containing protein</fullName>
    </recommendedName>
</protein>
<accession>X1PML2</accession>
<gene>
    <name evidence="2" type="ORF">S06H3_55384</name>
</gene>
<dbReference type="InterPro" id="IPR035069">
    <property type="entry name" value="TTHA1013/TTHA0281-like"/>
</dbReference>
<reference evidence="2" key="1">
    <citation type="journal article" date="2014" name="Front. Microbiol.">
        <title>High frequency of phylogenetically diverse reductive dehalogenase-homologous genes in deep subseafloor sedimentary metagenomes.</title>
        <authorList>
            <person name="Kawai M."/>
            <person name="Futagami T."/>
            <person name="Toyoda A."/>
            <person name="Takaki Y."/>
            <person name="Nishi S."/>
            <person name="Hori S."/>
            <person name="Arai W."/>
            <person name="Tsubouchi T."/>
            <person name="Morono Y."/>
            <person name="Uchiyama I."/>
            <person name="Ito T."/>
            <person name="Fujiyama A."/>
            <person name="Inagaki F."/>
            <person name="Takami H."/>
        </authorList>
    </citation>
    <scope>NUCLEOTIDE SEQUENCE</scope>
    <source>
        <strain evidence="2">Expedition CK06-06</strain>
    </source>
</reference>
<dbReference type="PANTHER" id="PTHR34504:SF2">
    <property type="entry name" value="UPF0150 PROTEIN SSL0259"/>
    <property type="match status" value="1"/>
</dbReference>
<dbReference type="Gene3D" id="3.30.160.250">
    <property type="match status" value="1"/>
</dbReference>
<dbReference type="InterPro" id="IPR031807">
    <property type="entry name" value="HicB-like"/>
</dbReference>
<dbReference type="InterPro" id="IPR051404">
    <property type="entry name" value="TA_system_antitoxin"/>
</dbReference>
<comment type="caution">
    <text evidence="2">The sequence shown here is derived from an EMBL/GenBank/DDBJ whole genome shotgun (WGS) entry which is preliminary data.</text>
</comment>
<name>X1PML2_9ZZZZ</name>
<dbReference type="AlphaFoldDB" id="X1PML2"/>
<dbReference type="SUPFAM" id="SSF143100">
    <property type="entry name" value="TTHA1013/TTHA0281-like"/>
    <property type="match status" value="1"/>
</dbReference>
<evidence type="ECO:0000259" key="1">
    <source>
        <dbReference type="Pfam" id="PF15919"/>
    </source>
</evidence>
<dbReference type="PANTHER" id="PTHR34504">
    <property type="entry name" value="ANTITOXIN HICB"/>
    <property type="match status" value="1"/>
</dbReference>
<sequence>MSKRFEQMQHGIIYYDYSVIVSPLPHADGGGFIAYVPDLPGCMSDGNTPEEAVRNAHDAITAWLEAATDHGLPIPPVSQKPALVK</sequence>
<feature type="domain" description="HicB-like antitoxin of toxin-antitoxin system" evidence="1">
    <location>
        <begin position="28"/>
        <end position="79"/>
    </location>
</feature>
<proteinExistence type="predicted"/>
<organism evidence="2">
    <name type="scientific">marine sediment metagenome</name>
    <dbReference type="NCBI Taxonomy" id="412755"/>
    <lineage>
        <taxon>unclassified sequences</taxon>
        <taxon>metagenomes</taxon>
        <taxon>ecological metagenomes</taxon>
    </lineage>
</organism>
<dbReference type="Pfam" id="PF15919">
    <property type="entry name" value="HicB_lk_antitox"/>
    <property type="match status" value="1"/>
</dbReference>
<dbReference type="EMBL" id="BARV01035497">
    <property type="protein sequence ID" value="GAI57482.1"/>
    <property type="molecule type" value="Genomic_DNA"/>
</dbReference>
<evidence type="ECO:0000313" key="2">
    <source>
        <dbReference type="EMBL" id="GAI57482.1"/>
    </source>
</evidence>